<sequence length="72" mass="8151">MTMAKTRWLAQRDLLSQEWELLQHDDLSTDGQNTHKACCMLHSCFSKVTSLNLKGNDKNRHCTYPGLLSGDG</sequence>
<proteinExistence type="predicted"/>
<comment type="caution">
    <text evidence="1">The sequence shown here is derived from an EMBL/GenBank/DDBJ whole genome shotgun (WGS) entry which is preliminary data.</text>
</comment>
<accession>A0A8J6G2H4</accession>
<dbReference type="EMBL" id="JAATJU010024881">
    <property type="protein sequence ID" value="KAH0504791.1"/>
    <property type="molecule type" value="Genomic_DNA"/>
</dbReference>
<name>A0A8J6G2H4_MICOH</name>
<evidence type="ECO:0000313" key="2">
    <source>
        <dbReference type="Proteomes" id="UP000710432"/>
    </source>
</evidence>
<dbReference type="Proteomes" id="UP000710432">
    <property type="component" value="Unassembled WGS sequence"/>
</dbReference>
<gene>
    <name evidence="1" type="ORF">LTLLF_181510</name>
</gene>
<organism evidence="1 2">
    <name type="scientific">Microtus ochrogaster</name>
    <name type="common">Prairie vole</name>
    <dbReference type="NCBI Taxonomy" id="79684"/>
    <lineage>
        <taxon>Eukaryota</taxon>
        <taxon>Metazoa</taxon>
        <taxon>Chordata</taxon>
        <taxon>Craniata</taxon>
        <taxon>Vertebrata</taxon>
        <taxon>Euteleostomi</taxon>
        <taxon>Mammalia</taxon>
        <taxon>Eutheria</taxon>
        <taxon>Euarchontoglires</taxon>
        <taxon>Glires</taxon>
        <taxon>Rodentia</taxon>
        <taxon>Myomorpha</taxon>
        <taxon>Muroidea</taxon>
        <taxon>Cricetidae</taxon>
        <taxon>Arvicolinae</taxon>
        <taxon>Microtus</taxon>
    </lineage>
</organism>
<protein>
    <submittedName>
        <fullName evidence="1">Polypyrimidine tract-binding protein 1</fullName>
    </submittedName>
</protein>
<reference evidence="1" key="1">
    <citation type="submission" date="2020-03" db="EMBL/GenBank/DDBJ databases">
        <title>Studies in the Genomics of Life Span.</title>
        <authorList>
            <person name="Glass D."/>
        </authorList>
    </citation>
    <scope>NUCLEOTIDE SEQUENCE</scope>
    <source>
        <strain evidence="1">LTLLF</strain>
        <tissue evidence="1">Muscle</tissue>
    </source>
</reference>
<evidence type="ECO:0000313" key="1">
    <source>
        <dbReference type="EMBL" id="KAH0504791.1"/>
    </source>
</evidence>
<dbReference type="AlphaFoldDB" id="A0A8J6G2H4"/>